<dbReference type="InterPro" id="IPR029055">
    <property type="entry name" value="Ntn_hydrolases_N"/>
</dbReference>
<reference evidence="1 2" key="1">
    <citation type="submission" date="2019-01" db="EMBL/GenBank/DDBJ databases">
        <title>Insights into ecological role of a new deltaproteobacterial order Candidatus Sinidesulfobacterales (Sva0485) by metagenomics and metatranscriptomics.</title>
        <authorList>
            <person name="Tan S."/>
            <person name="Liu J."/>
            <person name="Fang Y."/>
            <person name="Hedlund B.P."/>
            <person name="Lian Z.H."/>
            <person name="Huang L.Y."/>
            <person name="Li J.T."/>
            <person name="Huang L.N."/>
            <person name="Li W.J."/>
            <person name="Jiang H.C."/>
            <person name="Dong H.L."/>
            <person name="Shu W.S."/>
        </authorList>
    </citation>
    <scope>NUCLEOTIDE SEQUENCE [LARGE SCALE GENOMIC DNA]</scope>
    <source>
        <strain evidence="1">AP3</strain>
    </source>
</reference>
<dbReference type="EMBL" id="SGBD01000004">
    <property type="protein sequence ID" value="RZD14018.1"/>
    <property type="molecule type" value="Genomic_DNA"/>
</dbReference>
<protein>
    <submittedName>
        <fullName evidence="1">Uncharacterized protein</fullName>
    </submittedName>
</protein>
<organism evidence="1 2">
    <name type="scientific">Candidatus Acidulodesulfobacterium ferriphilum</name>
    <dbReference type="NCBI Taxonomy" id="2597223"/>
    <lineage>
        <taxon>Bacteria</taxon>
        <taxon>Deltaproteobacteria</taxon>
        <taxon>Candidatus Acidulodesulfobacterales</taxon>
        <taxon>Candidatus Acidulodesulfobacterium</taxon>
    </lineage>
</organism>
<evidence type="ECO:0000313" key="1">
    <source>
        <dbReference type="EMBL" id="RZD14018.1"/>
    </source>
</evidence>
<comment type="caution">
    <text evidence="1">The sequence shown here is derived from an EMBL/GenBank/DDBJ whole genome shotgun (WGS) entry which is preliminary data.</text>
</comment>
<dbReference type="Gene3D" id="3.60.20.10">
    <property type="entry name" value="Glutamine Phosphoribosylpyrophosphate, subunit 1, domain 1"/>
    <property type="match status" value="1"/>
</dbReference>
<proteinExistence type="predicted"/>
<name>A0A519B9X9_9DELT</name>
<evidence type="ECO:0000313" key="2">
    <source>
        <dbReference type="Proteomes" id="UP000320813"/>
    </source>
</evidence>
<gene>
    <name evidence="1" type="ORF">EVJ47_07205</name>
</gene>
<dbReference type="Proteomes" id="UP000320813">
    <property type="component" value="Unassembled WGS sequence"/>
</dbReference>
<sequence>MKDPKNDLYALRLAKAKKKGEYPAKQPRLAYYSLYYLIDEDKAVVASEPYDSDRGWRCVNNYTLLKIDKDLNIRTAEIN</sequence>
<accession>A0A519B9X9</accession>
<dbReference type="AlphaFoldDB" id="A0A519B9X9"/>